<name>A0AAW0PQX3_9GOBI</name>
<evidence type="ECO:0000256" key="2">
    <source>
        <dbReference type="SAM" id="Phobius"/>
    </source>
</evidence>
<organism evidence="3 4">
    <name type="scientific">Mugilogobius chulae</name>
    <name type="common">yellowstripe goby</name>
    <dbReference type="NCBI Taxonomy" id="88201"/>
    <lineage>
        <taxon>Eukaryota</taxon>
        <taxon>Metazoa</taxon>
        <taxon>Chordata</taxon>
        <taxon>Craniata</taxon>
        <taxon>Vertebrata</taxon>
        <taxon>Euteleostomi</taxon>
        <taxon>Actinopterygii</taxon>
        <taxon>Neopterygii</taxon>
        <taxon>Teleostei</taxon>
        <taxon>Neoteleostei</taxon>
        <taxon>Acanthomorphata</taxon>
        <taxon>Gobiaria</taxon>
        <taxon>Gobiiformes</taxon>
        <taxon>Gobioidei</taxon>
        <taxon>Gobiidae</taxon>
        <taxon>Gobionellinae</taxon>
        <taxon>Mugilogobius</taxon>
    </lineage>
</organism>
<evidence type="ECO:0000256" key="1">
    <source>
        <dbReference type="SAM" id="MobiDB-lite"/>
    </source>
</evidence>
<keyword evidence="2" id="KW-0812">Transmembrane</keyword>
<keyword evidence="2" id="KW-0472">Membrane</keyword>
<evidence type="ECO:0000313" key="3">
    <source>
        <dbReference type="EMBL" id="KAK7925835.1"/>
    </source>
</evidence>
<accession>A0AAW0PQX3</accession>
<dbReference type="Proteomes" id="UP001460270">
    <property type="component" value="Unassembled WGS sequence"/>
</dbReference>
<reference evidence="4" key="1">
    <citation type="submission" date="2024-04" db="EMBL/GenBank/DDBJ databases">
        <title>Salinicola lusitanus LLJ914,a marine bacterium isolated from the Okinawa Trough.</title>
        <authorList>
            <person name="Li J."/>
        </authorList>
    </citation>
    <scope>NUCLEOTIDE SEQUENCE [LARGE SCALE GENOMIC DNA]</scope>
</reference>
<feature type="region of interest" description="Disordered" evidence="1">
    <location>
        <begin position="1"/>
        <end position="24"/>
    </location>
</feature>
<comment type="caution">
    <text evidence="3">The sequence shown here is derived from an EMBL/GenBank/DDBJ whole genome shotgun (WGS) entry which is preliminary data.</text>
</comment>
<dbReference type="AlphaFoldDB" id="A0AAW0PQX3"/>
<sequence length="101" mass="11567">MEMDRSRNRRNIRNSGSDSESQTATKPNKWFLLVGISFGLLCMVQASLNICLRLYFSSDDDVDRCNNVTSERDELQKNLSTCKQMLSNVKEGELKEANSRK</sequence>
<proteinExistence type="predicted"/>
<keyword evidence="4" id="KW-1185">Reference proteome</keyword>
<dbReference type="EMBL" id="JBBPFD010000005">
    <property type="protein sequence ID" value="KAK7925835.1"/>
    <property type="molecule type" value="Genomic_DNA"/>
</dbReference>
<evidence type="ECO:0000313" key="4">
    <source>
        <dbReference type="Proteomes" id="UP001460270"/>
    </source>
</evidence>
<feature type="transmembrane region" description="Helical" evidence="2">
    <location>
        <begin position="30"/>
        <end position="56"/>
    </location>
</feature>
<protein>
    <submittedName>
        <fullName evidence="3">Uncharacterized protein</fullName>
    </submittedName>
</protein>
<gene>
    <name evidence="3" type="ORF">WMY93_008145</name>
</gene>
<keyword evidence="2" id="KW-1133">Transmembrane helix</keyword>